<evidence type="ECO:0008006" key="4">
    <source>
        <dbReference type="Google" id="ProtNLM"/>
    </source>
</evidence>
<dbReference type="Gene3D" id="1.10.437.10">
    <property type="entry name" value="Blc2-like"/>
    <property type="match status" value="1"/>
</dbReference>
<feature type="compositionally biased region" description="Basic and acidic residues" evidence="1">
    <location>
        <begin position="126"/>
        <end position="135"/>
    </location>
</feature>
<dbReference type="Proteomes" id="UP001159641">
    <property type="component" value="Unassembled WGS sequence"/>
</dbReference>
<sequence length="192" mass="21219">MGDAIKERTARLLMDYLEYCAREPGTPARAPSTPEAAETNLHYLSQYRGFRGNRVELVAWMAQELLANNRGGPSWGRVAALVTFAGTLLERPPPGARRRKKTENEDVSRHCRFLVALLCAQLSGRQGERGGRGDPGRVGSPGRAHAAGTRRDPAASAPWGVRFSRPGTFVVKSGFLLYWRTMILIYFCSKLS</sequence>
<dbReference type="InterPro" id="IPR036834">
    <property type="entry name" value="Bcl-2-like_sf"/>
</dbReference>
<keyword evidence="3" id="KW-1185">Reference proteome</keyword>
<evidence type="ECO:0000256" key="1">
    <source>
        <dbReference type="SAM" id="MobiDB-lite"/>
    </source>
</evidence>
<gene>
    <name evidence="2" type="ORF">J1605_003980</name>
</gene>
<dbReference type="SUPFAM" id="SSF56854">
    <property type="entry name" value="Bcl-2 inhibitors of programmed cell death"/>
    <property type="match status" value="1"/>
</dbReference>
<evidence type="ECO:0000313" key="3">
    <source>
        <dbReference type="Proteomes" id="UP001159641"/>
    </source>
</evidence>
<accession>A0AB34HPJ7</accession>
<comment type="caution">
    <text evidence="2">The sequence shown here is derived from an EMBL/GenBank/DDBJ whole genome shotgun (WGS) entry which is preliminary data.</text>
</comment>
<name>A0AB34HPJ7_ESCRO</name>
<proteinExistence type="predicted"/>
<feature type="region of interest" description="Disordered" evidence="1">
    <location>
        <begin position="125"/>
        <end position="157"/>
    </location>
</feature>
<evidence type="ECO:0000313" key="2">
    <source>
        <dbReference type="EMBL" id="KAJ8792795.1"/>
    </source>
</evidence>
<dbReference type="GO" id="GO:0042981">
    <property type="term" value="P:regulation of apoptotic process"/>
    <property type="evidence" value="ECO:0007669"/>
    <property type="project" value="InterPro"/>
</dbReference>
<protein>
    <recommendedName>
        <fullName evidence="4">Bcl-2-like protein 10</fullName>
    </recommendedName>
</protein>
<dbReference type="EMBL" id="JAIQCJ010001065">
    <property type="protein sequence ID" value="KAJ8792795.1"/>
    <property type="molecule type" value="Genomic_DNA"/>
</dbReference>
<dbReference type="AlphaFoldDB" id="A0AB34HPJ7"/>
<organism evidence="2 3">
    <name type="scientific">Eschrichtius robustus</name>
    <name type="common">California gray whale</name>
    <name type="synonym">Eschrichtius gibbosus</name>
    <dbReference type="NCBI Taxonomy" id="9764"/>
    <lineage>
        <taxon>Eukaryota</taxon>
        <taxon>Metazoa</taxon>
        <taxon>Chordata</taxon>
        <taxon>Craniata</taxon>
        <taxon>Vertebrata</taxon>
        <taxon>Euteleostomi</taxon>
        <taxon>Mammalia</taxon>
        <taxon>Eutheria</taxon>
        <taxon>Laurasiatheria</taxon>
        <taxon>Artiodactyla</taxon>
        <taxon>Whippomorpha</taxon>
        <taxon>Cetacea</taxon>
        <taxon>Mysticeti</taxon>
        <taxon>Eschrichtiidae</taxon>
        <taxon>Eschrichtius</taxon>
    </lineage>
</organism>
<reference evidence="2 3" key="1">
    <citation type="submission" date="2022-11" db="EMBL/GenBank/DDBJ databases">
        <title>Whole genome sequence of Eschrichtius robustus ER-17-0199.</title>
        <authorList>
            <person name="Bruniche-Olsen A."/>
            <person name="Black A.N."/>
            <person name="Fields C.J."/>
            <person name="Walden K."/>
            <person name="Dewoody J.A."/>
        </authorList>
    </citation>
    <scope>NUCLEOTIDE SEQUENCE [LARGE SCALE GENOMIC DNA]</scope>
    <source>
        <strain evidence="2">ER-17-0199</strain>
        <tissue evidence="2">Blubber</tissue>
    </source>
</reference>